<organism evidence="1 2">
    <name type="scientific">Corchorus olitorius</name>
    <dbReference type="NCBI Taxonomy" id="93759"/>
    <lineage>
        <taxon>Eukaryota</taxon>
        <taxon>Viridiplantae</taxon>
        <taxon>Streptophyta</taxon>
        <taxon>Embryophyta</taxon>
        <taxon>Tracheophyta</taxon>
        <taxon>Spermatophyta</taxon>
        <taxon>Magnoliopsida</taxon>
        <taxon>eudicotyledons</taxon>
        <taxon>Gunneridae</taxon>
        <taxon>Pentapetalae</taxon>
        <taxon>rosids</taxon>
        <taxon>malvids</taxon>
        <taxon>Malvales</taxon>
        <taxon>Malvaceae</taxon>
        <taxon>Grewioideae</taxon>
        <taxon>Apeibeae</taxon>
        <taxon>Corchorus</taxon>
    </lineage>
</organism>
<proteinExistence type="predicted"/>
<reference evidence="2" key="1">
    <citation type="submission" date="2013-09" db="EMBL/GenBank/DDBJ databases">
        <title>Corchorus olitorius genome sequencing.</title>
        <authorList>
            <person name="Alam M."/>
            <person name="Haque M.S."/>
            <person name="Islam M.S."/>
            <person name="Emdad E.M."/>
            <person name="Islam M.M."/>
            <person name="Ahmed B."/>
            <person name="Halim A."/>
            <person name="Hossen Q.M.M."/>
            <person name="Hossain M.Z."/>
            <person name="Ahmed R."/>
            <person name="Khan M.M."/>
            <person name="Islam R."/>
            <person name="Rashid M.M."/>
            <person name="Khan S.A."/>
            <person name="Rahman M.S."/>
            <person name="Alam M."/>
            <person name="Yahiya A.S."/>
            <person name="Khan M.S."/>
            <person name="Azam M.S."/>
            <person name="Haque T."/>
            <person name="Lashkar M.Z.H."/>
            <person name="Akhand A.I."/>
            <person name="Morshed G."/>
            <person name="Roy S."/>
            <person name="Uddin K.S."/>
            <person name="Rabeya T."/>
            <person name="Hossain A.S."/>
            <person name="Chowdhury A."/>
            <person name="Snigdha A.R."/>
            <person name="Mortoza M.S."/>
            <person name="Matin S.A."/>
            <person name="Hoque S.M.E."/>
            <person name="Islam M.K."/>
            <person name="Roy D.K."/>
            <person name="Haider R."/>
            <person name="Moosa M.M."/>
            <person name="Elias S.M."/>
            <person name="Hasan A.M."/>
            <person name="Jahan S."/>
            <person name="Shafiuddin M."/>
            <person name="Mahmood N."/>
            <person name="Shommy N.S."/>
        </authorList>
    </citation>
    <scope>NUCLEOTIDE SEQUENCE [LARGE SCALE GENOMIC DNA]</scope>
    <source>
        <strain evidence="2">cv. O-4</strain>
    </source>
</reference>
<keyword evidence="2" id="KW-1185">Reference proteome</keyword>
<sequence length="59" mass="7142">MGEKKNETMRSERELPCVRVKGEWNWRGSCVWCERKKKWRERFAREDKIRGGSLKIETG</sequence>
<dbReference type="EMBL" id="AWUE01013441">
    <property type="protein sequence ID" value="OMP07033.1"/>
    <property type="molecule type" value="Genomic_DNA"/>
</dbReference>
<dbReference type="AlphaFoldDB" id="A0A1R3KIV8"/>
<evidence type="ECO:0000313" key="1">
    <source>
        <dbReference type="EMBL" id="OMP07033.1"/>
    </source>
</evidence>
<gene>
    <name evidence="1" type="ORF">COLO4_07694</name>
</gene>
<protein>
    <submittedName>
        <fullName evidence="1">Uncharacterized protein</fullName>
    </submittedName>
</protein>
<dbReference type="Proteomes" id="UP000187203">
    <property type="component" value="Unassembled WGS sequence"/>
</dbReference>
<name>A0A1R3KIV8_9ROSI</name>
<evidence type="ECO:0000313" key="2">
    <source>
        <dbReference type="Proteomes" id="UP000187203"/>
    </source>
</evidence>
<accession>A0A1R3KIV8</accession>
<comment type="caution">
    <text evidence="1">The sequence shown here is derived from an EMBL/GenBank/DDBJ whole genome shotgun (WGS) entry which is preliminary data.</text>
</comment>